<feature type="chain" id="PRO_5040925465" description="Arylsulfotransferase" evidence="1">
    <location>
        <begin position="25"/>
        <end position="508"/>
    </location>
</feature>
<reference evidence="2" key="2">
    <citation type="journal article" date="2023" name="IMA Fungus">
        <title>Comparative genomic study of the Penicillium genus elucidates a diverse pangenome and 15 lateral gene transfer events.</title>
        <authorList>
            <person name="Petersen C."/>
            <person name="Sorensen T."/>
            <person name="Nielsen M.R."/>
            <person name="Sondergaard T.E."/>
            <person name="Sorensen J.L."/>
            <person name="Fitzpatrick D.A."/>
            <person name="Frisvad J.C."/>
            <person name="Nielsen K.L."/>
        </authorList>
    </citation>
    <scope>NUCLEOTIDE SEQUENCE</scope>
    <source>
        <strain evidence="2">IBT 30761</strain>
    </source>
</reference>
<dbReference type="Pfam" id="PF14269">
    <property type="entry name" value="Arylsulfotran_2"/>
    <property type="match status" value="1"/>
</dbReference>
<gene>
    <name evidence="2" type="ORF">N7532_006025</name>
</gene>
<comment type="caution">
    <text evidence="2">The sequence shown here is derived from an EMBL/GenBank/DDBJ whole genome shotgun (WGS) entry which is preliminary data.</text>
</comment>
<dbReference type="RefSeq" id="XP_056474678.1">
    <property type="nucleotide sequence ID" value="XM_056618519.1"/>
</dbReference>
<dbReference type="PANTHER" id="PTHR35340:SF9">
    <property type="entry name" value="ASST-DOMAIN-CONTAINING PROTEIN"/>
    <property type="match status" value="1"/>
</dbReference>
<dbReference type="OrthoDB" id="5427350at2759"/>
<dbReference type="AlphaFoldDB" id="A0A9W9FF47"/>
<evidence type="ECO:0000256" key="1">
    <source>
        <dbReference type="SAM" id="SignalP"/>
    </source>
</evidence>
<keyword evidence="1" id="KW-0732">Signal</keyword>
<dbReference type="EMBL" id="JAPQKI010000005">
    <property type="protein sequence ID" value="KAJ5099024.1"/>
    <property type="molecule type" value="Genomic_DNA"/>
</dbReference>
<dbReference type="InterPro" id="IPR018247">
    <property type="entry name" value="EF_Hand_1_Ca_BS"/>
</dbReference>
<dbReference type="InterPro" id="IPR053143">
    <property type="entry name" value="Arylsulfate_ST"/>
</dbReference>
<dbReference type="InterPro" id="IPR011047">
    <property type="entry name" value="Quinoprotein_ADH-like_sf"/>
</dbReference>
<dbReference type="PANTHER" id="PTHR35340">
    <property type="entry name" value="PQQ ENZYME REPEAT PROTEIN-RELATED"/>
    <property type="match status" value="1"/>
</dbReference>
<keyword evidence="3" id="KW-1185">Reference proteome</keyword>
<evidence type="ECO:0008006" key="4">
    <source>
        <dbReference type="Google" id="ProtNLM"/>
    </source>
</evidence>
<dbReference type="GeneID" id="81357498"/>
<dbReference type="InterPro" id="IPR039535">
    <property type="entry name" value="ASST-like"/>
</dbReference>
<feature type="signal peptide" evidence="1">
    <location>
        <begin position="1"/>
        <end position="24"/>
    </location>
</feature>
<organism evidence="2 3">
    <name type="scientific">Penicillium argentinense</name>
    <dbReference type="NCBI Taxonomy" id="1131581"/>
    <lineage>
        <taxon>Eukaryota</taxon>
        <taxon>Fungi</taxon>
        <taxon>Dikarya</taxon>
        <taxon>Ascomycota</taxon>
        <taxon>Pezizomycotina</taxon>
        <taxon>Eurotiomycetes</taxon>
        <taxon>Eurotiomycetidae</taxon>
        <taxon>Eurotiales</taxon>
        <taxon>Aspergillaceae</taxon>
        <taxon>Penicillium</taxon>
    </lineage>
</organism>
<dbReference type="Proteomes" id="UP001149074">
    <property type="component" value="Unassembled WGS sequence"/>
</dbReference>
<dbReference type="PROSITE" id="PS00018">
    <property type="entry name" value="EF_HAND_1"/>
    <property type="match status" value="1"/>
</dbReference>
<dbReference type="SUPFAM" id="SSF50998">
    <property type="entry name" value="Quinoprotein alcohol dehydrogenase-like"/>
    <property type="match status" value="1"/>
</dbReference>
<protein>
    <recommendedName>
        <fullName evidence="4">Arylsulfotransferase</fullName>
    </recommendedName>
</protein>
<evidence type="ECO:0000313" key="3">
    <source>
        <dbReference type="Proteomes" id="UP001149074"/>
    </source>
</evidence>
<name>A0A9W9FF47_9EURO</name>
<accession>A0A9W9FF47</accession>
<sequence length="508" mass="55330">MATFKKAKFLAAFILSSALPHTLADNQYRSRPDLAPPRLNITIPSPTSNSTEYVFIAPYSGDLEKAGPYVYRKDGDLVWAGTGYYSGFVGNFHVTKYQGKDVLQAFQGTIDSSHGEGFGQHVLLDQSYQHVVTSLAGNHRVSSIHEFNVVDGKSALIEIFGTVPANLTAYGGNSSQTWLGNGIFQEVDISTGELLFEWNALNHLDPADSLVPLASTAANNALTSASAWDYLHINSIDKDEEGNYLVSARHFSTIYKINGTDGSIIWQLGGRKPSFSLSGNWSFGFQHHARWRPELVKPGSNTEVISFFDNSGNGAITYNDVSSALVVEINYTAKTASIRRKLSAPYGLQAKSQGNAQLLPDGRVFVNWGSEGALTEFSADDKIAFHAFIEQDAVSYRGFVGNWTGLPVETPALVALREGPNKMKLYVSWNGDTEAVAWRFFYSRSKGPSQKVLVGQAEKRSFETVFTWDAPRVLSSNARFFAQAVGWDGALLSQSAVVGSSVDVGVVG</sequence>
<evidence type="ECO:0000313" key="2">
    <source>
        <dbReference type="EMBL" id="KAJ5099024.1"/>
    </source>
</evidence>
<proteinExistence type="predicted"/>
<reference evidence="2" key="1">
    <citation type="submission" date="2022-11" db="EMBL/GenBank/DDBJ databases">
        <authorList>
            <person name="Petersen C."/>
        </authorList>
    </citation>
    <scope>NUCLEOTIDE SEQUENCE</scope>
    <source>
        <strain evidence="2">IBT 30761</strain>
    </source>
</reference>